<dbReference type="Gene3D" id="6.10.340.10">
    <property type="match status" value="1"/>
</dbReference>
<keyword evidence="13" id="KW-0472">Membrane</keyword>
<evidence type="ECO:0000259" key="14">
    <source>
        <dbReference type="PROSITE" id="PS50109"/>
    </source>
</evidence>
<protein>
    <recommendedName>
        <fullName evidence="3">histidine kinase</fullName>
        <ecNumber evidence="3">2.7.13.3</ecNumber>
    </recommendedName>
</protein>
<evidence type="ECO:0000256" key="5">
    <source>
        <dbReference type="ARBA" id="ARBA00022553"/>
    </source>
</evidence>
<evidence type="ECO:0000256" key="12">
    <source>
        <dbReference type="ARBA" id="ARBA00023012"/>
    </source>
</evidence>
<dbReference type="InterPro" id="IPR003660">
    <property type="entry name" value="HAMP_dom"/>
</dbReference>
<keyword evidence="9 16" id="KW-0418">Kinase</keyword>
<gene>
    <name evidence="16" type="ORF">IAA69_07695</name>
</gene>
<dbReference type="Gene3D" id="3.30.565.10">
    <property type="entry name" value="Histidine kinase-like ATPase, C-terminal domain"/>
    <property type="match status" value="1"/>
</dbReference>
<evidence type="ECO:0000259" key="15">
    <source>
        <dbReference type="PROSITE" id="PS50885"/>
    </source>
</evidence>
<feature type="transmembrane region" description="Helical" evidence="13">
    <location>
        <begin position="20"/>
        <end position="43"/>
    </location>
</feature>
<feature type="domain" description="Histidine kinase" evidence="14">
    <location>
        <begin position="252"/>
        <end position="475"/>
    </location>
</feature>
<evidence type="ECO:0000256" key="13">
    <source>
        <dbReference type="SAM" id="Phobius"/>
    </source>
</evidence>
<evidence type="ECO:0000256" key="8">
    <source>
        <dbReference type="ARBA" id="ARBA00022741"/>
    </source>
</evidence>
<comment type="caution">
    <text evidence="16">The sequence shown here is derived from an EMBL/GenBank/DDBJ whole genome shotgun (WGS) entry which is preliminary data.</text>
</comment>
<evidence type="ECO:0000256" key="10">
    <source>
        <dbReference type="ARBA" id="ARBA00022840"/>
    </source>
</evidence>
<evidence type="ECO:0000256" key="6">
    <source>
        <dbReference type="ARBA" id="ARBA00022679"/>
    </source>
</evidence>
<proteinExistence type="predicted"/>
<dbReference type="GO" id="GO:0005886">
    <property type="term" value="C:plasma membrane"/>
    <property type="evidence" value="ECO:0007669"/>
    <property type="project" value="UniProtKB-SubCell"/>
</dbReference>
<dbReference type="InterPro" id="IPR003594">
    <property type="entry name" value="HATPase_dom"/>
</dbReference>
<dbReference type="EMBL" id="DVGB01000091">
    <property type="protein sequence ID" value="HIR02125.1"/>
    <property type="molecule type" value="Genomic_DNA"/>
</dbReference>
<accession>A0A9D1A1L0</accession>
<dbReference type="PROSITE" id="PS50885">
    <property type="entry name" value="HAMP"/>
    <property type="match status" value="1"/>
</dbReference>
<reference evidence="16" key="1">
    <citation type="submission" date="2020-10" db="EMBL/GenBank/DDBJ databases">
        <authorList>
            <person name="Gilroy R."/>
        </authorList>
    </citation>
    <scope>NUCLEOTIDE SEQUENCE</scope>
    <source>
        <strain evidence="16">ChiGjej1B1-2707</strain>
    </source>
</reference>
<keyword evidence="5" id="KW-0597">Phosphoprotein</keyword>
<keyword evidence="6" id="KW-0808">Transferase</keyword>
<dbReference type="InterPro" id="IPR036097">
    <property type="entry name" value="HisK_dim/P_sf"/>
</dbReference>
<dbReference type="SMART" id="SM00388">
    <property type="entry name" value="HisKA"/>
    <property type="match status" value="1"/>
</dbReference>
<evidence type="ECO:0000256" key="4">
    <source>
        <dbReference type="ARBA" id="ARBA00022475"/>
    </source>
</evidence>
<keyword evidence="11 13" id="KW-1133">Transmembrane helix</keyword>
<evidence type="ECO:0000256" key="9">
    <source>
        <dbReference type="ARBA" id="ARBA00022777"/>
    </source>
</evidence>
<dbReference type="Gene3D" id="1.10.287.130">
    <property type="match status" value="1"/>
</dbReference>
<keyword evidence="8" id="KW-0547">Nucleotide-binding</keyword>
<sequence length="479" mass="49100">MAALTRRAKGVPLSLLIAKYFAYAFVLICAVWAASFTALSASMNAGAVYPANWGAAHAGETAKALQGEGPLDPQSIPTAYRYALFAAGGELLAADMDGAMLERARELAADGEAAAETEVTGSAGATYASFGLSDGTFCVLGSDYMPQFASPSLRDSLPNPQNIMLAAGALGSLAAVALVARRAGRSISRKMAPLTDAAERVSRQDLDFSVEPGGVREVNEVLSAMDGMRSSLKESLEARWDAERRQRDQVAALAHDLKTPLTVMRANADYIAEEASSLASGGLGDISGAAADIAAAAERLDSYVGLLIGVSNGGAAPSEGRRSDAGEVAAAVEADARALAHAEGVALSVSGAEGLDGLEVPGDACEISRAAMNVVSNAVEHASERVSVSLRAEGGILEIEVADDGSGFSPEALERGCERFFQGDPSRAGAHHGLGLYAASEVVQRCGGEIGLSNDLARDGAVQGARVILSIPLAFSPNS</sequence>
<dbReference type="InterPro" id="IPR005467">
    <property type="entry name" value="His_kinase_dom"/>
</dbReference>
<dbReference type="SUPFAM" id="SSF47384">
    <property type="entry name" value="Homodimeric domain of signal transducing histidine kinase"/>
    <property type="match status" value="1"/>
</dbReference>
<dbReference type="CDD" id="cd00075">
    <property type="entry name" value="HATPase"/>
    <property type="match status" value="1"/>
</dbReference>
<evidence type="ECO:0000256" key="7">
    <source>
        <dbReference type="ARBA" id="ARBA00022692"/>
    </source>
</evidence>
<keyword evidence="7 13" id="KW-0812">Transmembrane</keyword>
<dbReference type="EC" id="2.7.13.3" evidence="3"/>
<evidence type="ECO:0000256" key="1">
    <source>
        <dbReference type="ARBA" id="ARBA00000085"/>
    </source>
</evidence>
<dbReference type="SMART" id="SM00304">
    <property type="entry name" value="HAMP"/>
    <property type="match status" value="1"/>
</dbReference>
<evidence type="ECO:0000256" key="3">
    <source>
        <dbReference type="ARBA" id="ARBA00012438"/>
    </source>
</evidence>
<organism evidence="16 17">
    <name type="scientific">Candidatus Aveggerthella stercoripullorum</name>
    <dbReference type="NCBI Taxonomy" id="2840688"/>
    <lineage>
        <taxon>Bacteria</taxon>
        <taxon>Bacillati</taxon>
        <taxon>Actinomycetota</taxon>
        <taxon>Coriobacteriia</taxon>
        <taxon>Eggerthellales</taxon>
        <taxon>Eggerthellaceae</taxon>
        <taxon>Eggerthellaceae incertae sedis</taxon>
        <taxon>Candidatus Aveggerthella</taxon>
    </lineage>
</organism>
<dbReference type="SMART" id="SM00387">
    <property type="entry name" value="HATPase_c"/>
    <property type="match status" value="1"/>
</dbReference>
<dbReference type="CDD" id="cd00082">
    <property type="entry name" value="HisKA"/>
    <property type="match status" value="1"/>
</dbReference>
<keyword evidence="4" id="KW-1003">Cell membrane</keyword>
<dbReference type="InterPro" id="IPR008358">
    <property type="entry name" value="Sig_transdc_His_kin/Pase_MprB"/>
</dbReference>
<keyword evidence="10" id="KW-0067">ATP-binding</keyword>
<dbReference type="InterPro" id="IPR003661">
    <property type="entry name" value="HisK_dim/P_dom"/>
</dbReference>
<dbReference type="SUPFAM" id="SSF158472">
    <property type="entry name" value="HAMP domain-like"/>
    <property type="match status" value="1"/>
</dbReference>
<keyword evidence="12" id="KW-0902">Two-component regulatory system</keyword>
<comment type="catalytic activity">
    <reaction evidence="1">
        <text>ATP + protein L-histidine = ADP + protein N-phospho-L-histidine.</text>
        <dbReference type="EC" id="2.7.13.3"/>
    </reaction>
</comment>
<dbReference type="GO" id="GO:0000155">
    <property type="term" value="F:phosphorelay sensor kinase activity"/>
    <property type="evidence" value="ECO:0007669"/>
    <property type="project" value="InterPro"/>
</dbReference>
<dbReference type="PANTHER" id="PTHR44936:SF9">
    <property type="entry name" value="SENSOR PROTEIN CREC"/>
    <property type="match status" value="1"/>
</dbReference>
<dbReference type="InterPro" id="IPR050980">
    <property type="entry name" value="2C_sensor_his_kinase"/>
</dbReference>
<dbReference type="GO" id="GO:0005524">
    <property type="term" value="F:ATP binding"/>
    <property type="evidence" value="ECO:0007669"/>
    <property type="project" value="UniProtKB-KW"/>
</dbReference>
<feature type="domain" description="HAMP" evidence="15">
    <location>
        <begin position="185"/>
        <end position="237"/>
    </location>
</feature>
<dbReference type="PROSITE" id="PS50109">
    <property type="entry name" value="HIS_KIN"/>
    <property type="match status" value="1"/>
</dbReference>
<comment type="subcellular location">
    <subcellularLocation>
        <location evidence="2">Cell membrane</location>
        <topology evidence="2">Multi-pass membrane protein</topology>
    </subcellularLocation>
</comment>
<evidence type="ECO:0000313" key="16">
    <source>
        <dbReference type="EMBL" id="HIR02125.1"/>
    </source>
</evidence>
<reference evidence="16" key="2">
    <citation type="journal article" date="2021" name="PeerJ">
        <title>Extensive microbial diversity within the chicken gut microbiome revealed by metagenomics and culture.</title>
        <authorList>
            <person name="Gilroy R."/>
            <person name="Ravi A."/>
            <person name="Getino M."/>
            <person name="Pursley I."/>
            <person name="Horton D.L."/>
            <person name="Alikhan N.F."/>
            <person name="Baker D."/>
            <person name="Gharbi K."/>
            <person name="Hall N."/>
            <person name="Watson M."/>
            <person name="Adriaenssens E.M."/>
            <person name="Foster-Nyarko E."/>
            <person name="Jarju S."/>
            <person name="Secka A."/>
            <person name="Antonio M."/>
            <person name="Oren A."/>
            <person name="Chaudhuri R.R."/>
            <person name="La Ragione R."/>
            <person name="Hildebrand F."/>
            <person name="Pallen M.J."/>
        </authorList>
    </citation>
    <scope>NUCLEOTIDE SEQUENCE</scope>
    <source>
        <strain evidence="16">ChiGjej1B1-2707</strain>
    </source>
</reference>
<dbReference type="PANTHER" id="PTHR44936">
    <property type="entry name" value="SENSOR PROTEIN CREC"/>
    <property type="match status" value="1"/>
</dbReference>
<dbReference type="Pfam" id="PF02518">
    <property type="entry name" value="HATPase_c"/>
    <property type="match status" value="1"/>
</dbReference>
<dbReference type="Proteomes" id="UP000824261">
    <property type="component" value="Unassembled WGS sequence"/>
</dbReference>
<dbReference type="SUPFAM" id="SSF55874">
    <property type="entry name" value="ATPase domain of HSP90 chaperone/DNA topoisomerase II/histidine kinase"/>
    <property type="match status" value="1"/>
</dbReference>
<evidence type="ECO:0000313" key="17">
    <source>
        <dbReference type="Proteomes" id="UP000824261"/>
    </source>
</evidence>
<dbReference type="AlphaFoldDB" id="A0A9D1A1L0"/>
<name>A0A9D1A1L0_9ACTN</name>
<dbReference type="InterPro" id="IPR036890">
    <property type="entry name" value="HATPase_C_sf"/>
</dbReference>
<evidence type="ECO:0000256" key="2">
    <source>
        <dbReference type="ARBA" id="ARBA00004651"/>
    </source>
</evidence>
<evidence type="ECO:0000256" key="11">
    <source>
        <dbReference type="ARBA" id="ARBA00022989"/>
    </source>
</evidence>
<dbReference type="PRINTS" id="PR01780">
    <property type="entry name" value="LANTIREGPROT"/>
</dbReference>